<dbReference type="EC" id="4.2.1.9" evidence="4"/>
<dbReference type="PANTHER" id="PTHR21000:SF5">
    <property type="entry name" value="DIHYDROXY-ACID DEHYDRATASE, MITOCHONDRIAL"/>
    <property type="match status" value="1"/>
</dbReference>
<accession>A0A3B0TX34</accession>
<feature type="domain" description="Dihydroxy-acid/6-phosphogluconate dehydratase N-terminal" evidence="3">
    <location>
        <begin position="38"/>
        <end position="85"/>
    </location>
</feature>
<keyword evidence="2 4" id="KW-0456">Lyase</keyword>
<dbReference type="GO" id="GO:0004160">
    <property type="term" value="F:dihydroxy-acid dehydratase activity"/>
    <property type="evidence" value="ECO:0007669"/>
    <property type="project" value="UniProtKB-EC"/>
</dbReference>
<name>A0A3B0TX34_9ZZZZ</name>
<proteinExistence type="inferred from homology"/>
<reference evidence="4" key="1">
    <citation type="submission" date="2018-06" db="EMBL/GenBank/DDBJ databases">
        <authorList>
            <person name="Zhirakovskaya E."/>
        </authorList>
    </citation>
    <scope>NUCLEOTIDE SEQUENCE</scope>
</reference>
<dbReference type="InterPro" id="IPR000581">
    <property type="entry name" value="ILV_EDD_N"/>
</dbReference>
<dbReference type="SUPFAM" id="SSF143975">
    <property type="entry name" value="IlvD/EDD N-terminal domain-like"/>
    <property type="match status" value="1"/>
</dbReference>
<dbReference type="GO" id="GO:0009082">
    <property type="term" value="P:branched-chain amino acid biosynthetic process"/>
    <property type="evidence" value="ECO:0007669"/>
    <property type="project" value="TreeGrafter"/>
</dbReference>
<evidence type="ECO:0000259" key="3">
    <source>
        <dbReference type="Pfam" id="PF00920"/>
    </source>
</evidence>
<dbReference type="EMBL" id="UOEN01000144">
    <property type="protein sequence ID" value="VAW13084.1"/>
    <property type="molecule type" value="Genomic_DNA"/>
</dbReference>
<dbReference type="InterPro" id="IPR037237">
    <property type="entry name" value="IlvD/EDD_N"/>
</dbReference>
<organism evidence="4">
    <name type="scientific">hydrothermal vent metagenome</name>
    <dbReference type="NCBI Taxonomy" id="652676"/>
    <lineage>
        <taxon>unclassified sequences</taxon>
        <taxon>metagenomes</taxon>
        <taxon>ecological metagenomes</taxon>
    </lineage>
</organism>
<sequence length="85" mass="9245">MTKKSMRKYSSIVTDGYDRAPSRGMLRAVGFKTEDFSKPQIGVASTWSMVTPCNMHINDLAQKAAKGVDKAGGKSVIFNTITISD</sequence>
<protein>
    <submittedName>
        <fullName evidence="4">Dihydroxy-acid dehydratase</fullName>
        <ecNumber evidence="4">4.2.1.9</ecNumber>
    </submittedName>
</protein>
<dbReference type="PANTHER" id="PTHR21000">
    <property type="entry name" value="DIHYDROXY-ACID DEHYDRATASE DAD"/>
    <property type="match status" value="1"/>
</dbReference>
<evidence type="ECO:0000256" key="1">
    <source>
        <dbReference type="ARBA" id="ARBA00006486"/>
    </source>
</evidence>
<dbReference type="AlphaFoldDB" id="A0A3B0TX34"/>
<evidence type="ECO:0000256" key="2">
    <source>
        <dbReference type="ARBA" id="ARBA00023239"/>
    </source>
</evidence>
<comment type="similarity">
    <text evidence="1">Belongs to the IlvD/Edd family.</text>
</comment>
<gene>
    <name evidence="4" type="ORF">MNBD_BACTEROID05-603</name>
</gene>
<evidence type="ECO:0000313" key="4">
    <source>
        <dbReference type="EMBL" id="VAW13084.1"/>
    </source>
</evidence>
<feature type="non-terminal residue" evidence="4">
    <location>
        <position position="85"/>
    </location>
</feature>
<dbReference type="InterPro" id="IPR050165">
    <property type="entry name" value="DHAD_IlvD/Edd"/>
</dbReference>
<dbReference type="Pfam" id="PF00920">
    <property type="entry name" value="ILVD_EDD_N"/>
    <property type="match status" value="1"/>
</dbReference>